<evidence type="ECO:0000313" key="1">
    <source>
        <dbReference type="EMBL" id="SEQ26161.1"/>
    </source>
</evidence>
<sequence>MRTILGDGSRNLVELTVEGQAEKIVATDGSRFWSSEMKG</sequence>
<name>A0A1H9EKF4_9PSEU</name>
<keyword evidence="2" id="KW-1185">Reference proteome</keyword>
<dbReference type="EMBL" id="FOFR01000002">
    <property type="protein sequence ID" value="SEQ26161.1"/>
    <property type="molecule type" value="Genomic_DNA"/>
</dbReference>
<dbReference type="Proteomes" id="UP000199352">
    <property type="component" value="Unassembled WGS sequence"/>
</dbReference>
<gene>
    <name evidence="1" type="ORF">SAMN05216188_102579</name>
</gene>
<dbReference type="AlphaFoldDB" id="A0A1H9EKF4"/>
<protein>
    <submittedName>
        <fullName evidence="1">Uncharacterized protein</fullName>
    </submittedName>
</protein>
<evidence type="ECO:0000313" key="2">
    <source>
        <dbReference type="Proteomes" id="UP000199352"/>
    </source>
</evidence>
<proteinExistence type="predicted"/>
<organism evidence="1 2">
    <name type="scientific">Lentzea xinjiangensis</name>
    <dbReference type="NCBI Taxonomy" id="402600"/>
    <lineage>
        <taxon>Bacteria</taxon>
        <taxon>Bacillati</taxon>
        <taxon>Actinomycetota</taxon>
        <taxon>Actinomycetes</taxon>
        <taxon>Pseudonocardiales</taxon>
        <taxon>Pseudonocardiaceae</taxon>
        <taxon>Lentzea</taxon>
    </lineage>
</organism>
<reference evidence="2" key="1">
    <citation type="submission" date="2016-10" db="EMBL/GenBank/DDBJ databases">
        <authorList>
            <person name="Varghese N."/>
            <person name="Submissions S."/>
        </authorList>
    </citation>
    <scope>NUCLEOTIDE SEQUENCE [LARGE SCALE GENOMIC DNA]</scope>
    <source>
        <strain evidence="2">CGMCC 4.3525</strain>
    </source>
</reference>
<accession>A0A1H9EKF4</accession>